<evidence type="ECO:0000313" key="4">
    <source>
        <dbReference type="EMBL" id="AXR06103.1"/>
    </source>
</evidence>
<evidence type="ECO:0000256" key="3">
    <source>
        <dbReference type="SAM" id="SignalP"/>
    </source>
</evidence>
<feature type="signal peptide" evidence="3">
    <location>
        <begin position="1"/>
        <end position="17"/>
    </location>
</feature>
<evidence type="ECO:0000256" key="1">
    <source>
        <dbReference type="ARBA" id="ARBA00007613"/>
    </source>
</evidence>
<dbReference type="AlphaFoldDB" id="A0A346NKP6"/>
<feature type="chain" id="PRO_5016831038" evidence="3">
    <location>
        <begin position="18"/>
        <end position="453"/>
    </location>
</feature>
<keyword evidence="5" id="KW-1185">Reference proteome</keyword>
<gene>
    <name evidence="4" type="ORF">D0Y50_06795</name>
</gene>
<reference evidence="4 5" key="1">
    <citation type="submission" date="2018-08" db="EMBL/GenBank/DDBJ databases">
        <title>Salinimonas sediminis sp. nov., a piezophilic bacterium isolated from a deep-sea sediment sample from the New Britain Trench.</title>
        <authorList>
            <person name="Cao J."/>
        </authorList>
    </citation>
    <scope>NUCLEOTIDE SEQUENCE [LARGE SCALE GENOMIC DNA]</scope>
    <source>
        <strain evidence="4 5">N102</strain>
    </source>
</reference>
<keyword evidence="3" id="KW-0732">Signal</keyword>
<organism evidence="4 5">
    <name type="scientific">Salinimonas sediminis</name>
    <dbReference type="NCBI Taxonomy" id="2303538"/>
    <lineage>
        <taxon>Bacteria</taxon>
        <taxon>Pseudomonadati</taxon>
        <taxon>Pseudomonadota</taxon>
        <taxon>Gammaproteobacteria</taxon>
        <taxon>Alteromonadales</taxon>
        <taxon>Alteromonadaceae</taxon>
        <taxon>Alteromonas/Salinimonas group</taxon>
        <taxon>Salinimonas</taxon>
    </lineage>
</organism>
<dbReference type="PANTHER" id="PTHR30203">
    <property type="entry name" value="OUTER MEMBRANE CATION EFFLUX PROTEIN"/>
    <property type="match status" value="1"/>
</dbReference>
<accession>A0A346NKP6</accession>
<dbReference type="InterPro" id="IPR010131">
    <property type="entry name" value="MdtP/NodT-like"/>
</dbReference>
<protein>
    <submittedName>
        <fullName evidence="4">TolC family protein</fullName>
    </submittedName>
</protein>
<dbReference type="EMBL" id="CP031769">
    <property type="protein sequence ID" value="AXR06103.1"/>
    <property type="molecule type" value="Genomic_DNA"/>
</dbReference>
<dbReference type="RefSeq" id="WP_117316110.1">
    <property type="nucleotide sequence ID" value="NZ_CP031769.1"/>
</dbReference>
<dbReference type="Proteomes" id="UP000262073">
    <property type="component" value="Chromosome"/>
</dbReference>
<dbReference type="PANTHER" id="PTHR30203:SF32">
    <property type="entry name" value="CATION EFFLUX SYSTEM PROTEIN CUSC"/>
    <property type="match status" value="1"/>
</dbReference>
<dbReference type="Pfam" id="PF02321">
    <property type="entry name" value="OEP"/>
    <property type="match status" value="2"/>
</dbReference>
<dbReference type="KEGG" id="salm:D0Y50_06795"/>
<comment type="similarity">
    <text evidence="1">Belongs to the outer membrane factor (OMF) (TC 1.B.17) family.</text>
</comment>
<proteinExistence type="inferred from homology"/>
<dbReference type="SUPFAM" id="SSF56954">
    <property type="entry name" value="Outer membrane efflux proteins (OEP)"/>
    <property type="match status" value="1"/>
</dbReference>
<dbReference type="InterPro" id="IPR003423">
    <property type="entry name" value="OMP_efflux"/>
</dbReference>
<dbReference type="Gene3D" id="2.20.200.10">
    <property type="entry name" value="Outer membrane efflux proteins (OEP)"/>
    <property type="match status" value="1"/>
</dbReference>
<evidence type="ECO:0000256" key="2">
    <source>
        <dbReference type="SAM" id="Coils"/>
    </source>
</evidence>
<sequence length="453" mass="48946">MKVFSSLFALSVAAVLVGCSSLPDTTYSKRSEQTLTELKPWSQTPEQGVAAQTLVELIDLPVVSDLIAEALANNPGVQQTLITLQQARLRQTSVGADQLPQVSATLQGVNAEASQTRYATDITVSWELDLWQKLADSTDAASFAAQASAADYLAAQNTLAASVIQGYLEVIAQQPLIAIERQRLEVLQNSESIILTRYRNGLGSLNDLDTARTSSATSQANLAEYQNNLQTAQRNLAVLIGRPQPDLDALVTAQTFPEVVAPLPGMSQQNLAQRPDLISAYQSLLSSESTQQAAYKALLPSLNISGALSDEGLSPSAALLKDPVWTLLGSLTAPLFQGGKLKANAQIAELDTVNSWWVYQETLLNAVQEVEDTLSLEQSLSVRQNHLRQALANATRSAQSYANQYRQGLVDILDLLSVYQTRFDLQAQLVQLQRNQLSNRIDLGQALGLGVSS</sequence>
<dbReference type="OrthoDB" id="9770517at2"/>
<dbReference type="Gene3D" id="1.20.1600.10">
    <property type="entry name" value="Outer membrane efflux proteins (OEP)"/>
    <property type="match status" value="1"/>
</dbReference>
<feature type="coiled-coil region" evidence="2">
    <location>
        <begin position="215"/>
        <end position="242"/>
    </location>
</feature>
<name>A0A346NKP6_9ALTE</name>
<evidence type="ECO:0000313" key="5">
    <source>
        <dbReference type="Proteomes" id="UP000262073"/>
    </source>
</evidence>
<dbReference type="PROSITE" id="PS51257">
    <property type="entry name" value="PROKAR_LIPOPROTEIN"/>
    <property type="match status" value="1"/>
</dbReference>
<dbReference type="GO" id="GO:0015562">
    <property type="term" value="F:efflux transmembrane transporter activity"/>
    <property type="evidence" value="ECO:0007669"/>
    <property type="project" value="InterPro"/>
</dbReference>
<keyword evidence="2" id="KW-0175">Coiled coil</keyword>